<evidence type="ECO:0000313" key="8">
    <source>
        <dbReference type="EMBL" id="MCZ3373714.1"/>
    </source>
</evidence>
<sequence length="376" mass="41668">MKVILNVAHSICPQCSIGCGINLITKENKVVDTYPYKRHPINEGKNCKKGKNCFNLITAKNRLKNPLIMKNSNLSKSNWEEALDLIVSKIKSYPPSQIGIIGSGNYTNEDMKTLKKFAETLNIKNIGYYTGNFPAFDIKTATFEDLDNSNFILIIGDVIKENPLLGRRIIIASENGAEITSVDSPDRTFTGLNSDNYIQIKTISEFLDNIDPDVLNKLNESSTIIFNKLDHKKEFEKILNLTKNTKSKILPVMEQCNARGVMKILPALDKEGISELISNVKLLYVVGDNPASYVEESLNNLDFLITQDSSVNETTLLSDAVLPASCWAEKTGTFTSTMGDVQKISKTVPAPGNALEDQIIIGKIAEKMGIELQVIK</sequence>
<keyword evidence="4" id="KW-0408">Iron</keyword>
<dbReference type="EMBL" id="JAPVES010000030">
    <property type="protein sequence ID" value="MCZ3373714.1"/>
    <property type="molecule type" value="Genomic_DNA"/>
</dbReference>
<evidence type="ECO:0000313" key="7">
    <source>
        <dbReference type="EMBL" id="MCZ3367138.1"/>
    </source>
</evidence>
<name>A0A9E5A360_9EURY</name>
<evidence type="ECO:0000256" key="5">
    <source>
        <dbReference type="ARBA" id="ARBA00023014"/>
    </source>
</evidence>
<evidence type="ECO:0000313" key="9">
    <source>
        <dbReference type="Proteomes" id="UP001068021"/>
    </source>
</evidence>
<feature type="domain" description="4Fe-4S Mo/W bis-MGD-type" evidence="6">
    <location>
        <begin position="5"/>
        <end position="61"/>
    </location>
</feature>
<dbReference type="Proteomes" id="UP001074446">
    <property type="component" value="Unassembled WGS sequence"/>
</dbReference>
<keyword evidence="9" id="KW-1185">Reference proteome</keyword>
<dbReference type="AlphaFoldDB" id="A0A9E5A360"/>
<keyword evidence="3" id="KW-0560">Oxidoreductase</keyword>
<dbReference type="InterPro" id="IPR006963">
    <property type="entry name" value="Mopterin_OxRdtase_4Fe-4S_dom"/>
</dbReference>
<reference evidence="8" key="1">
    <citation type="submission" date="2022-12" db="EMBL/GenBank/DDBJ databases">
        <title>Reclassification of two methanogenic archaea species isolated from the Kolyma lowland permafrost.</title>
        <authorList>
            <person name="Trubitsyn V.E."/>
            <person name="Rivkina E.M."/>
            <person name="Shcherbakova V.A."/>
        </authorList>
    </citation>
    <scope>NUCLEOTIDE SEQUENCE</scope>
    <source>
        <strain evidence="7">M2</strain>
        <strain evidence="8">MK4</strain>
    </source>
</reference>
<evidence type="ECO:0000259" key="6">
    <source>
        <dbReference type="PROSITE" id="PS51669"/>
    </source>
</evidence>
<dbReference type="Gene3D" id="2.20.25.90">
    <property type="entry name" value="ADC-like domains"/>
    <property type="match status" value="1"/>
</dbReference>
<dbReference type="GO" id="GO:0022904">
    <property type="term" value="P:respiratory electron transport chain"/>
    <property type="evidence" value="ECO:0007669"/>
    <property type="project" value="TreeGrafter"/>
</dbReference>
<dbReference type="SUPFAM" id="SSF53706">
    <property type="entry name" value="Formate dehydrogenase/DMSO reductase, domains 1-3"/>
    <property type="match status" value="1"/>
</dbReference>
<keyword evidence="2" id="KW-0479">Metal-binding</keyword>
<comment type="caution">
    <text evidence="8">The sequence shown here is derived from an EMBL/GenBank/DDBJ whole genome shotgun (WGS) entry which is preliminary data.</text>
</comment>
<dbReference type="Proteomes" id="UP001068021">
    <property type="component" value="Unassembled WGS sequence"/>
</dbReference>
<dbReference type="SMART" id="SM00926">
    <property type="entry name" value="Molybdop_Fe4S4"/>
    <property type="match status" value="1"/>
</dbReference>
<dbReference type="PANTHER" id="PTHR43105:SF14">
    <property type="entry name" value="FORMATE DEHYDROGENASE H"/>
    <property type="match status" value="1"/>
</dbReference>
<dbReference type="EMBL" id="JAPVER010000020">
    <property type="protein sequence ID" value="MCZ3367138.1"/>
    <property type="molecule type" value="Genomic_DNA"/>
</dbReference>
<keyword evidence="1" id="KW-0004">4Fe-4S</keyword>
<dbReference type="GO" id="GO:0016020">
    <property type="term" value="C:membrane"/>
    <property type="evidence" value="ECO:0007669"/>
    <property type="project" value="TreeGrafter"/>
</dbReference>
<dbReference type="GO" id="GO:0051539">
    <property type="term" value="F:4 iron, 4 sulfur cluster binding"/>
    <property type="evidence" value="ECO:0007669"/>
    <property type="project" value="UniProtKB-KW"/>
</dbReference>
<dbReference type="PROSITE" id="PS51669">
    <property type="entry name" value="4FE4S_MOW_BIS_MGD"/>
    <property type="match status" value="1"/>
</dbReference>
<gene>
    <name evidence="8" type="ORF">O3H35_13780</name>
    <name evidence="7" type="ORF">O3H54_14710</name>
</gene>
<dbReference type="GO" id="GO:0003954">
    <property type="term" value="F:NADH dehydrogenase activity"/>
    <property type="evidence" value="ECO:0007669"/>
    <property type="project" value="TreeGrafter"/>
</dbReference>
<dbReference type="Gene3D" id="3.40.228.10">
    <property type="entry name" value="Dimethylsulfoxide Reductase, domain 2"/>
    <property type="match status" value="1"/>
</dbReference>
<dbReference type="PANTHER" id="PTHR43105">
    <property type="entry name" value="RESPIRATORY NITRATE REDUCTASE"/>
    <property type="match status" value="1"/>
</dbReference>
<organism evidence="8">
    <name type="scientific">Methanobacterium veterum</name>
    <dbReference type="NCBI Taxonomy" id="408577"/>
    <lineage>
        <taxon>Archaea</taxon>
        <taxon>Methanobacteriati</taxon>
        <taxon>Methanobacteriota</taxon>
        <taxon>Methanomada group</taxon>
        <taxon>Methanobacteria</taxon>
        <taxon>Methanobacteriales</taxon>
        <taxon>Methanobacteriaceae</taxon>
        <taxon>Methanobacterium</taxon>
    </lineage>
</organism>
<evidence type="ECO:0000256" key="3">
    <source>
        <dbReference type="ARBA" id="ARBA00023002"/>
    </source>
</evidence>
<evidence type="ECO:0000256" key="1">
    <source>
        <dbReference type="ARBA" id="ARBA00022485"/>
    </source>
</evidence>
<proteinExistence type="predicted"/>
<dbReference type="RefSeq" id="WP_048082405.1">
    <property type="nucleotide sequence ID" value="NZ_JAPVER010000020.1"/>
</dbReference>
<evidence type="ECO:0000256" key="2">
    <source>
        <dbReference type="ARBA" id="ARBA00022723"/>
    </source>
</evidence>
<dbReference type="InterPro" id="IPR050123">
    <property type="entry name" value="Prok_molybdopt-oxidoreductase"/>
</dbReference>
<dbReference type="GO" id="GO:0046872">
    <property type="term" value="F:metal ion binding"/>
    <property type="evidence" value="ECO:0007669"/>
    <property type="project" value="UniProtKB-KW"/>
</dbReference>
<dbReference type="Pfam" id="PF00384">
    <property type="entry name" value="Molybdopterin"/>
    <property type="match status" value="1"/>
</dbReference>
<dbReference type="Pfam" id="PF04879">
    <property type="entry name" value="Molybdop_Fe4S4"/>
    <property type="match status" value="1"/>
</dbReference>
<evidence type="ECO:0000256" key="4">
    <source>
        <dbReference type="ARBA" id="ARBA00023004"/>
    </source>
</evidence>
<dbReference type="InterPro" id="IPR006656">
    <property type="entry name" value="Mopterin_OxRdtase"/>
</dbReference>
<protein>
    <submittedName>
        <fullName evidence="8">Molybdopterin-dependent oxidoreductase</fullName>
    </submittedName>
</protein>
<dbReference type="Gene3D" id="3.40.50.740">
    <property type="match status" value="2"/>
</dbReference>
<keyword evidence="5" id="KW-0411">Iron-sulfur</keyword>
<accession>A0A9E5A360</accession>